<sequence>MSERSKYGFDDYQRRKEVHDREGGQRQQELAEQQRDILKPLYDRFREPLLDVLREYCNSVRFRGEAETCLDRESCYWRCRYYPNGLIDDQSPLKETLINVQLRLDKGSPRFTVSLSSGLTARSDYESIKKNTRHLRHVVQSATGIPVDAPYMEASGFWERLFQE</sequence>
<feature type="region of interest" description="Disordered" evidence="1">
    <location>
        <begin position="1"/>
        <end position="30"/>
    </location>
</feature>
<evidence type="ECO:0000256" key="1">
    <source>
        <dbReference type="SAM" id="MobiDB-lite"/>
    </source>
</evidence>
<dbReference type="AlphaFoldDB" id="A0A1G1VCB4"/>
<organism evidence="2 3">
    <name type="scientific">Candidatus Blackburnbacteria bacterium RIFCSPHIGHO2_12_FULL_41_13b</name>
    <dbReference type="NCBI Taxonomy" id="1797517"/>
    <lineage>
        <taxon>Bacteria</taxon>
        <taxon>Candidatus Blackburniibacteriota</taxon>
    </lineage>
</organism>
<reference evidence="2 3" key="1">
    <citation type="journal article" date="2016" name="Nat. Commun.">
        <title>Thousands of microbial genomes shed light on interconnected biogeochemical processes in an aquifer system.</title>
        <authorList>
            <person name="Anantharaman K."/>
            <person name="Brown C.T."/>
            <person name="Hug L.A."/>
            <person name="Sharon I."/>
            <person name="Castelle C.J."/>
            <person name="Probst A.J."/>
            <person name="Thomas B.C."/>
            <person name="Singh A."/>
            <person name="Wilkins M.J."/>
            <person name="Karaoz U."/>
            <person name="Brodie E.L."/>
            <person name="Williams K.H."/>
            <person name="Hubbard S.S."/>
            <person name="Banfield J.F."/>
        </authorList>
    </citation>
    <scope>NUCLEOTIDE SEQUENCE [LARGE SCALE GENOMIC DNA]</scope>
</reference>
<dbReference type="EMBL" id="MHCA01000003">
    <property type="protein sequence ID" value="OGY13049.1"/>
    <property type="molecule type" value="Genomic_DNA"/>
</dbReference>
<accession>A0A1G1VCB4</accession>
<name>A0A1G1VCB4_9BACT</name>
<gene>
    <name evidence="2" type="ORF">A3F61_01605</name>
</gene>
<feature type="compositionally biased region" description="Basic and acidic residues" evidence="1">
    <location>
        <begin position="1"/>
        <end position="24"/>
    </location>
</feature>
<evidence type="ECO:0000313" key="3">
    <source>
        <dbReference type="Proteomes" id="UP000178272"/>
    </source>
</evidence>
<proteinExistence type="predicted"/>
<protein>
    <submittedName>
        <fullName evidence="2">Uncharacterized protein</fullName>
    </submittedName>
</protein>
<comment type="caution">
    <text evidence="2">The sequence shown here is derived from an EMBL/GenBank/DDBJ whole genome shotgun (WGS) entry which is preliminary data.</text>
</comment>
<evidence type="ECO:0000313" key="2">
    <source>
        <dbReference type="EMBL" id="OGY13049.1"/>
    </source>
</evidence>
<dbReference type="Proteomes" id="UP000178272">
    <property type="component" value="Unassembled WGS sequence"/>
</dbReference>